<dbReference type="EMBL" id="CALNXI010002151">
    <property type="protein sequence ID" value="CAH3183783.1"/>
    <property type="molecule type" value="Genomic_DNA"/>
</dbReference>
<keyword evidence="4" id="KW-1185">Reference proteome</keyword>
<dbReference type="InterPro" id="IPR011990">
    <property type="entry name" value="TPR-like_helical_dom_sf"/>
</dbReference>
<dbReference type="Pfam" id="PF12770">
    <property type="entry name" value="CHAT"/>
    <property type="match status" value="1"/>
</dbReference>
<feature type="repeat" description="TPR" evidence="1">
    <location>
        <begin position="175"/>
        <end position="208"/>
    </location>
</feature>
<accession>A0ABN8S240</accession>
<dbReference type="InterPro" id="IPR024983">
    <property type="entry name" value="CHAT_dom"/>
</dbReference>
<sequence>MFEVEEALLIGPIVAVFLFNSGRIRKAVEILKECLVILEEKAFKGGNELFKVMYEELLFEVFEWCLSLNDFTKAVEYGRVLLVLACESGNKDQEGKVYLKLGTLHLLHCKYKEAKTFYEKALGIMIATGSILGEGSCYLNLGATLNALGENGKAKDYLLKALAISKNVEARRGEAVCYGNLGNVFASLGEYAKAKENYEKGIAIRQEIGYRENEALCYTGLGNVFISLGQYDKAKEHLEKGLKIAEDSGDRKTQAHFSCYGNLGTVLQDLGEYAKAKDYLEKALAIAKEMGDMKSVATSSLSLGILFKQLSRDLGDYAKAKEYLEKAVSITEEIADKNGRALCGGILGTVLHFLGDYSKAREYHKKALCMSQEARNISVELDVVSEIAMTLVLEGKMKEASSYLLDCIAKFEDVRSSLKDNIESQLKITLFDQHILEYRVLSSLFCITGKPVEGLHVVELGRARALADLMSVQYSLKSELQPNPTLAECYKMFVEPVADCLDAAEIIIVPDRCLFKVPFAALEDERGKYLSESFRIRIIPSLLTLKFVQDTPADNHNQTGALIVGDPDVGLVRNKRGKKIQPHPLPRAREEAEIIGKLLQVQPLLGEKATKQAVIQNINSVSLIHFACHGDEKLGEIILVPLHPVYSKSGEEKKPREEEIPREEDYILTMADISQVRLQAKLVVLSCCHSASGHVSAEGVVGIAHAFLGSGARSVLVALWAIDDEATKQFMSRFYEHLVSGESASESLHQAMKWMRENGSSDIRKWAPFMLIGDNETLDFRK</sequence>
<dbReference type="PROSITE" id="PS50005">
    <property type="entry name" value="TPR"/>
    <property type="match status" value="3"/>
</dbReference>
<feature type="repeat" description="TPR" evidence="1">
    <location>
        <begin position="215"/>
        <end position="248"/>
    </location>
</feature>
<feature type="domain" description="CHAT" evidence="2">
    <location>
        <begin position="485"/>
        <end position="774"/>
    </location>
</feature>
<dbReference type="PANTHER" id="PTHR10098">
    <property type="entry name" value="RAPSYN-RELATED"/>
    <property type="match status" value="1"/>
</dbReference>
<keyword evidence="1" id="KW-0802">TPR repeat</keyword>
<feature type="repeat" description="TPR" evidence="1">
    <location>
        <begin position="257"/>
        <end position="290"/>
    </location>
</feature>
<protein>
    <recommendedName>
        <fullName evidence="2">CHAT domain-containing protein</fullName>
    </recommendedName>
</protein>
<evidence type="ECO:0000256" key="1">
    <source>
        <dbReference type="PROSITE-ProRule" id="PRU00339"/>
    </source>
</evidence>
<dbReference type="SMART" id="SM00028">
    <property type="entry name" value="TPR"/>
    <property type="match status" value="7"/>
</dbReference>
<evidence type="ECO:0000313" key="3">
    <source>
        <dbReference type="EMBL" id="CAH3183783.1"/>
    </source>
</evidence>
<evidence type="ECO:0000259" key="2">
    <source>
        <dbReference type="Pfam" id="PF12770"/>
    </source>
</evidence>
<evidence type="ECO:0000313" key="4">
    <source>
        <dbReference type="Proteomes" id="UP001159427"/>
    </source>
</evidence>
<dbReference type="SUPFAM" id="SSF48452">
    <property type="entry name" value="TPR-like"/>
    <property type="match status" value="2"/>
</dbReference>
<comment type="caution">
    <text evidence="3">The sequence shown here is derived from an EMBL/GenBank/DDBJ whole genome shotgun (WGS) entry which is preliminary data.</text>
</comment>
<name>A0ABN8S240_9CNID</name>
<organism evidence="3 4">
    <name type="scientific">Porites evermanni</name>
    <dbReference type="NCBI Taxonomy" id="104178"/>
    <lineage>
        <taxon>Eukaryota</taxon>
        <taxon>Metazoa</taxon>
        <taxon>Cnidaria</taxon>
        <taxon>Anthozoa</taxon>
        <taxon>Hexacorallia</taxon>
        <taxon>Scleractinia</taxon>
        <taxon>Fungiina</taxon>
        <taxon>Poritidae</taxon>
        <taxon>Porites</taxon>
    </lineage>
</organism>
<dbReference type="Proteomes" id="UP001159427">
    <property type="component" value="Unassembled WGS sequence"/>
</dbReference>
<dbReference type="PANTHER" id="PTHR10098:SF108">
    <property type="entry name" value="TETRATRICOPEPTIDE REPEAT PROTEIN 28"/>
    <property type="match status" value="1"/>
</dbReference>
<dbReference type="Pfam" id="PF13424">
    <property type="entry name" value="TPR_12"/>
    <property type="match status" value="3"/>
</dbReference>
<proteinExistence type="predicted"/>
<gene>
    <name evidence="3" type="ORF">PEVE_00015085</name>
</gene>
<dbReference type="Gene3D" id="1.25.40.10">
    <property type="entry name" value="Tetratricopeptide repeat domain"/>
    <property type="match status" value="3"/>
</dbReference>
<dbReference type="InterPro" id="IPR019734">
    <property type="entry name" value="TPR_rpt"/>
</dbReference>
<reference evidence="3 4" key="1">
    <citation type="submission" date="2022-05" db="EMBL/GenBank/DDBJ databases">
        <authorList>
            <consortium name="Genoscope - CEA"/>
            <person name="William W."/>
        </authorList>
    </citation>
    <scope>NUCLEOTIDE SEQUENCE [LARGE SCALE GENOMIC DNA]</scope>
</reference>